<accession>A0A3S4E156</accession>
<sequence length="54" mass="5746">MCVSSCSHAGTGAGHRDRRSHQQRHSSAAGPIMHFTQQQGAHGGHQITDTLCHA</sequence>
<proteinExistence type="predicted"/>
<feature type="region of interest" description="Disordered" evidence="1">
    <location>
        <begin position="1"/>
        <end position="28"/>
    </location>
</feature>
<protein>
    <submittedName>
        <fullName evidence="2">Uncharacterized protein</fullName>
    </submittedName>
</protein>
<reference evidence="2 3" key="1">
    <citation type="submission" date="2018-12" db="EMBL/GenBank/DDBJ databases">
        <authorList>
            <consortium name="Pathogen Informatics"/>
        </authorList>
    </citation>
    <scope>NUCLEOTIDE SEQUENCE [LARGE SCALE GENOMIC DNA]</scope>
    <source>
        <strain evidence="2 3">NCTC11214</strain>
    </source>
</reference>
<dbReference type="KEGG" id="sof:NCTC11214_02956"/>
<name>A0A3S4E156_SEROD</name>
<organism evidence="2 3">
    <name type="scientific">Serratia odorifera</name>
    <dbReference type="NCBI Taxonomy" id="618"/>
    <lineage>
        <taxon>Bacteria</taxon>
        <taxon>Pseudomonadati</taxon>
        <taxon>Pseudomonadota</taxon>
        <taxon>Gammaproteobacteria</taxon>
        <taxon>Enterobacterales</taxon>
        <taxon>Yersiniaceae</taxon>
        <taxon>Serratia</taxon>
    </lineage>
</organism>
<dbReference type="AlphaFoldDB" id="A0A3S4E156"/>
<gene>
    <name evidence="2" type="ORF">NCTC11214_02956</name>
</gene>
<evidence type="ECO:0000313" key="3">
    <source>
        <dbReference type="Proteomes" id="UP000281391"/>
    </source>
</evidence>
<evidence type="ECO:0000256" key="1">
    <source>
        <dbReference type="SAM" id="MobiDB-lite"/>
    </source>
</evidence>
<dbReference type="Proteomes" id="UP000281391">
    <property type="component" value="Chromosome"/>
</dbReference>
<evidence type="ECO:0000313" key="2">
    <source>
        <dbReference type="EMBL" id="VDZ59050.1"/>
    </source>
</evidence>
<dbReference type="EMBL" id="LR134117">
    <property type="protein sequence ID" value="VDZ59050.1"/>
    <property type="molecule type" value="Genomic_DNA"/>
</dbReference>